<keyword evidence="1" id="KW-0812">Transmembrane</keyword>
<feature type="transmembrane region" description="Helical" evidence="1">
    <location>
        <begin position="285"/>
        <end position="306"/>
    </location>
</feature>
<protein>
    <submittedName>
        <fullName evidence="2">Uncharacterized protein</fullName>
    </submittedName>
</protein>
<proteinExistence type="predicted"/>
<feature type="transmembrane region" description="Helical" evidence="1">
    <location>
        <begin position="141"/>
        <end position="158"/>
    </location>
</feature>
<accession>A0A927B3K9</accession>
<feature type="transmembrane region" description="Helical" evidence="1">
    <location>
        <begin position="194"/>
        <end position="223"/>
    </location>
</feature>
<reference evidence="2" key="1">
    <citation type="submission" date="2020-09" db="EMBL/GenBank/DDBJ databases">
        <authorList>
            <person name="Kim M.K."/>
        </authorList>
    </citation>
    <scope>NUCLEOTIDE SEQUENCE</scope>
    <source>
        <strain evidence="2">BT704</strain>
    </source>
</reference>
<gene>
    <name evidence="2" type="ORF">IC230_17745</name>
</gene>
<feature type="transmembrane region" description="Helical" evidence="1">
    <location>
        <begin position="229"/>
        <end position="246"/>
    </location>
</feature>
<feature type="transmembrane region" description="Helical" evidence="1">
    <location>
        <begin position="25"/>
        <end position="46"/>
    </location>
</feature>
<dbReference type="AlphaFoldDB" id="A0A927B3K9"/>
<feature type="transmembrane region" description="Helical" evidence="1">
    <location>
        <begin position="312"/>
        <end position="333"/>
    </location>
</feature>
<dbReference type="EMBL" id="JACXAA010000006">
    <property type="protein sequence ID" value="MBD2754753.1"/>
    <property type="molecule type" value="Genomic_DNA"/>
</dbReference>
<feature type="transmembrane region" description="Helical" evidence="1">
    <location>
        <begin position="373"/>
        <end position="393"/>
    </location>
</feature>
<dbReference type="RefSeq" id="WP_191040378.1">
    <property type="nucleotide sequence ID" value="NZ_JACXAA010000006.1"/>
</dbReference>
<keyword evidence="1" id="KW-1133">Transmembrane helix</keyword>
<name>A0A927B3K9_9BACT</name>
<keyword evidence="3" id="KW-1185">Reference proteome</keyword>
<comment type="caution">
    <text evidence="2">The sequence shown here is derived from an EMBL/GenBank/DDBJ whole genome shotgun (WGS) entry which is preliminary data.</text>
</comment>
<evidence type="ECO:0000313" key="2">
    <source>
        <dbReference type="EMBL" id="MBD2754753.1"/>
    </source>
</evidence>
<keyword evidence="1" id="KW-0472">Membrane</keyword>
<organism evidence="2 3">
    <name type="scientific">Spirosoma validum</name>
    <dbReference type="NCBI Taxonomy" id="2771355"/>
    <lineage>
        <taxon>Bacteria</taxon>
        <taxon>Pseudomonadati</taxon>
        <taxon>Bacteroidota</taxon>
        <taxon>Cytophagia</taxon>
        <taxon>Cytophagales</taxon>
        <taxon>Cytophagaceae</taxon>
        <taxon>Spirosoma</taxon>
    </lineage>
</organism>
<dbReference type="Proteomes" id="UP000653797">
    <property type="component" value="Unassembled WGS sequence"/>
</dbReference>
<sequence length="453" mass="51764">MISNNRETSSAPLQKLTWYRSSSTFLPIIWGMLLVIPMVYYYVIIFRNAYNFPYEDDFNSALSFVSSFAFGHLSAFEKIKLLFSQYNEHRIVFDRLVFLADYYLFGELNFRHLILFGNVSMLLLSWLFFNVTLQSIPWQQRLFYLLPVAYSLFLFKYWDLSTWAMAALQNLYVVVFAMFSLYKLSQPGRASFAMACAAALLAMFTSGNGLFCFMAGLPILILLKSYRRLVIWATVGITAVGLYFWGYRQPPYHPDVVDSLFNHSDRAIRYLFSLMGAMIHNHSTLSMLFGGASLLLTIALVGYLWYSHRLANYLPLVGLLIFLYLTCFSLMATRSGFGVEQAFSTRYGIVVVMLYASQAVLAIDVITQRMLRLGVTVAYAGFAILVFLSGGNAENRRSIEKRTVRLQELAAQYYTDPSRVVLPYGDTTLANAIFNDAIRQGIYRVPKESTTKR</sequence>
<feature type="transmembrane region" description="Helical" evidence="1">
    <location>
        <begin position="345"/>
        <end position="367"/>
    </location>
</feature>
<feature type="transmembrane region" description="Helical" evidence="1">
    <location>
        <begin position="110"/>
        <end position="129"/>
    </location>
</feature>
<evidence type="ECO:0000256" key="1">
    <source>
        <dbReference type="SAM" id="Phobius"/>
    </source>
</evidence>
<evidence type="ECO:0000313" key="3">
    <source>
        <dbReference type="Proteomes" id="UP000653797"/>
    </source>
</evidence>